<dbReference type="NCBIfam" id="TIGR01621">
    <property type="entry name" value="RluA-like"/>
    <property type="match status" value="1"/>
</dbReference>
<evidence type="ECO:0000313" key="4">
    <source>
        <dbReference type="Proteomes" id="UP001231109"/>
    </source>
</evidence>
<keyword evidence="4" id="KW-1185">Reference proteome</keyword>
<reference evidence="3 4" key="1">
    <citation type="submission" date="2022-11" db="EMBL/GenBank/DDBJ databases">
        <title>Viruses from the air-sea interface of a natural surface slick.</title>
        <authorList>
            <person name="Rahlff J."/>
            <person name="Holmfeldt K."/>
        </authorList>
    </citation>
    <scope>NUCLEOTIDE SEQUENCE [LARGE SCALE GENOMIC DNA]</scope>
    <source>
        <strain evidence="3 4">SMS4</strain>
    </source>
</reference>
<dbReference type="SUPFAM" id="SSF55120">
    <property type="entry name" value="Pseudouridine synthase"/>
    <property type="match status" value="1"/>
</dbReference>
<dbReference type="EMBL" id="JAPJDZ010000019">
    <property type="protein sequence ID" value="MDP5136149.1"/>
    <property type="molecule type" value="Genomic_DNA"/>
</dbReference>
<accession>A0ABT9HYD2</accession>
<dbReference type="PANTHER" id="PTHR21600:SF87">
    <property type="entry name" value="RNA PSEUDOURIDYLATE SYNTHASE DOMAIN-CONTAINING PROTEIN 1"/>
    <property type="match status" value="1"/>
</dbReference>
<gene>
    <name evidence="3" type="ORF">ORJ04_09330</name>
</gene>
<dbReference type="PROSITE" id="PS01129">
    <property type="entry name" value="PSI_RLU"/>
    <property type="match status" value="1"/>
</dbReference>
<dbReference type="InterPro" id="IPR006508">
    <property type="entry name" value="PsdUridine_synth_RluA-like"/>
</dbReference>
<dbReference type="RefSeq" id="WP_305975386.1">
    <property type="nucleotide sequence ID" value="NZ_JAPJDZ010000019.1"/>
</dbReference>
<dbReference type="PANTHER" id="PTHR21600">
    <property type="entry name" value="MITOCHONDRIAL RNA PSEUDOURIDINE SYNTHASE"/>
    <property type="match status" value="1"/>
</dbReference>
<evidence type="ECO:0000259" key="2">
    <source>
        <dbReference type="Pfam" id="PF00849"/>
    </source>
</evidence>
<dbReference type="Proteomes" id="UP001231109">
    <property type="component" value="Unassembled WGS sequence"/>
</dbReference>
<evidence type="ECO:0000256" key="1">
    <source>
        <dbReference type="ARBA" id="ARBA00010876"/>
    </source>
</evidence>
<dbReference type="InterPro" id="IPR020103">
    <property type="entry name" value="PsdUridine_synth_cat_dom_sf"/>
</dbReference>
<organism evidence="3 4">
    <name type="scientific">Rheinheimera baltica</name>
    <dbReference type="NCBI Taxonomy" id="67576"/>
    <lineage>
        <taxon>Bacteria</taxon>
        <taxon>Pseudomonadati</taxon>
        <taxon>Pseudomonadota</taxon>
        <taxon>Gammaproteobacteria</taxon>
        <taxon>Chromatiales</taxon>
        <taxon>Chromatiaceae</taxon>
        <taxon>Rheinheimera</taxon>
    </lineage>
</organism>
<sequence>MLVPFTLIDEQPDFVVLNKAAGVSFHSEDGAGLVVLAAKQLGYPLFSVHRLDKVTSGLIILARSSKAAAELTQLFSTHQVQKFYLALSVAKPTKKQGWVKGDMAPARRGAWKLLTSQHNPAVSYFVSQGFADLPFRAFLIKPFSGKTHQVRVALKSIGAAILGDELYQGSTSDRVYLHAYALHFNLSGKVFHYVLPPDQGQFFQQLCQYNALAQWTTPWQLNWPGYKLQQRANE</sequence>
<dbReference type="Gene3D" id="3.30.2350.10">
    <property type="entry name" value="Pseudouridine synthase"/>
    <property type="match status" value="1"/>
</dbReference>
<dbReference type="InterPro" id="IPR050188">
    <property type="entry name" value="RluA_PseudoU_synthase"/>
</dbReference>
<evidence type="ECO:0000313" key="3">
    <source>
        <dbReference type="EMBL" id="MDP5136149.1"/>
    </source>
</evidence>
<comment type="caution">
    <text evidence="3">The sequence shown here is derived from an EMBL/GenBank/DDBJ whole genome shotgun (WGS) entry which is preliminary data.</text>
</comment>
<protein>
    <submittedName>
        <fullName evidence="3">TIGR01621 family pseudouridine synthase</fullName>
    </submittedName>
</protein>
<dbReference type="CDD" id="cd02869">
    <property type="entry name" value="PseudoU_synth_RluA_like"/>
    <property type="match status" value="1"/>
</dbReference>
<feature type="domain" description="Pseudouridine synthase RsuA/RluA-like" evidence="2">
    <location>
        <begin position="13"/>
        <end position="155"/>
    </location>
</feature>
<name>A0ABT9HYD2_9GAMM</name>
<dbReference type="Pfam" id="PF00849">
    <property type="entry name" value="PseudoU_synth_2"/>
    <property type="match status" value="1"/>
</dbReference>
<dbReference type="InterPro" id="IPR006145">
    <property type="entry name" value="PsdUridine_synth_RsuA/RluA"/>
</dbReference>
<dbReference type="InterPro" id="IPR006224">
    <property type="entry name" value="PsdUridine_synth_RluA-like_CS"/>
</dbReference>
<proteinExistence type="inferred from homology"/>
<comment type="similarity">
    <text evidence="1">Belongs to the pseudouridine synthase RluA family.</text>
</comment>